<feature type="compositionally biased region" description="Gly residues" evidence="10">
    <location>
        <begin position="241"/>
        <end position="250"/>
    </location>
</feature>
<feature type="region of interest" description="Disordered" evidence="10">
    <location>
        <begin position="240"/>
        <end position="309"/>
    </location>
</feature>
<feature type="region of interest" description="Disordered" evidence="10">
    <location>
        <begin position="2184"/>
        <end position="2222"/>
    </location>
</feature>
<feature type="region of interest" description="Disordered" evidence="10">
    <location>
        <begin position="5181"/>
        <end position="5762"/>
    </location>
</feature>
<dbReference type="FunFam" id="3.40.50.300:FF:001384">
    <property type="entry name" value="Midasin"/>
    <property type="match status" value="1"/>
</dbReference>
<feature type="region of interest" description="Disordered" evidence="10">
    <location>
        <begin position="2628"/>
        <end position="2649"/>
    </location>
</feature>
<dbReference type="SMART" id="SM00382">
    <property type="entry name" value="AAA"/>
    <property type="match status" value="6"/>
</dbReference>
<dbReference type="InterPro" id="IPR002035">
    <property type="entry name" value="VWF_A"/>
</dbReference>
<dbReference type="InterPro" id="IPR036465">
    <property type="entry name" value="vWFA_dom_sf"/>
</dbReference>
<feature type="compositionally biased region" description="Acidic residues" evidence="10">
    <location>
        <begin position="5229"/>
        <end position="5239"/>
    </location>
</feature>
<dbReference type="EMBL" id="LHPF02000053">
    <property type="protein sequence ID" value="PSC67588.1"/>
    <property type="molecule type" value="Genomic_DNA"/>
</dbReference>
<dbReference type="PROSITE" id="PS50234">
    <property type="entry name" value="VWFA"/>
    <property type="match status" value="1"/>
</dbReference>
<dbReference type="GO" id="GO:0005654">
    <property type="term" value="C:nucleoplasm"/>
    <property type="evidence" value="ECO:0007669"/>
    <property type="project" value="UniProtKB-SubCell"/>
</dbReference>
<feature type="compositionally biased region" description="Low complexity" evidence="10">
    <location>
        <begin position="1473"/>
        <end position="1493"/>
    </location>
</feature>
<feature type="compositionally biased region" description="Basic and acidic residues" evidence="10">
    <location>
        <begin position="5342"/>
        <end position="5352"/>
    </location>
</feature>
<feature type="region of interest" description="Disordered" evidence="10">
    <location>
        <begin position="857"/>
        <end position="892"/>
    </location>
</feature>
<evidence type="ECO:0000256" key="4">
    <source>
        <dbReference type="ARBA" id="ARBA00017143"/>
    </source>
</evidence>
<feature type="compositionally biased region" description="Acidic residues" evidence="10">
    <location>
        <begin position="5188"/>
        <end position="5199"/>
    </location>
</feature>
<feature type="region of interest" description="Disordered" evidence="10">
    <location>
        <begin position="5137"/>
        <end position="5167"/>
    </location>
</feature>
<feature type="region of interest" description="Disordered" evidence="10">
    <location>
        <begin position="3362"/>
        <end position="3381"/>
    </location>
</feature>
<feature type="compositionally biased region" description="Acidic residues" evidence="10">
    <location>
        <begin position="5735"/>
        <end position="5759"/>
    </location>
</feature>
<dbReference type="GO" id="GO:0005730">
    <property type="term" value="C:nucleolus"/>
    <property type="evidence" value="ECO:0007669"/>
    <property type="project" value="UniProtKB-SubCell"/>
</dbReference>
<organism evidence="12 13">
    <name type="scientific">Micractinium conductrix</name>
    <dbReference type="NCBI Taxonomy" id="554055"/>
    <lineage>
        <taxon>Eukaryota</taxon>
        <taxon>Viridiplantae</taxon>
        <taxon>Chlorophyta</taxon>
        <taxon>core chlorophytes</taxon>
        <taxon>Trebouxiophyceae</taxon>
        <taxon>Chlorellales</taxon>
        <taxon>Chlorellaceae</taxon>
        <taxon>Chlorella clade</taxon>
        <taxon>Micractinium</taxon>
    </lineage>
</organism>
<dbReference type="Gene3D" id="3.40.50.300">
    <property type="entry name" value="P-loop containing nucleotide triphosphate hydrolases"/>
    <property type="match status" value="7"/>
</dbReference>
<feature type="compositionally biased region" description="Low complexity" evidence="10">
    <location>
        <begin position="5514"/>
        <end position="5537"/>
    </location>
</feature>
<sequence>MEDFSWSGAFRALAARCPQTGGALKAARLAAEQDASPQQCLAALQHLLLQYDSTLPATTLFRPVLLKAVAALVAAAVGSTRAGSAGQPSTAQPSAELAVALVSVLELAPHTEGLVLRYFSVAPAPFQYLLAPDGGLAAALPSGSPPAAQLARSTLRGLQLLPVLRWPLAAALPALLQHHEADVRWCAAEAAALTFGLHDGARTQLHRRLVSEDEAAGVALRWQNERALFAAELAAMYDTGSDGGGGGGDVAEGEEEGGEDMAVDGPSTAAGNATATKSRDSAGSRKRKHGGEEGSEGSDADTAAAGGGGGGMAAAPGFVEVCGLELPRRHEVPGSGGSAGGAPPLVHTPTVDRNLEALALGLCLGSPILLEGPPGSGKSALIEHLAGLTGNAHTMVRLHLDDQMDSKALMGAYVCTARPGEFVWQPGPLTQAVAQGRWVLVEDINLAPSEVLAALAPLLERRCLAIAARGETVVAAPGFQLIATVTSAPGGTAAGAYGSSQEVKDLLGGLFHYVAVEPPGEQEQKRILARLHPQLAPLLPHAMGTLSLVRAAYGQLPHGQSLGEAAAAAAAAAGIAPAGGAFGFSVGRHFSIRDVLKWCRRMGRLHSVLLQRALKPGRATLYAASAASVPVAVREAAFTEAADCFCALLGRAEAAERLMAALAALWSVSPETVQQYSALHKPAVQAGSVDLSVGRATLPLVDAAAGRAALAAAAGGDGKSISRFAPTGHALRNMERVAAAASLSEPVLLVGETGTGKTTLVQQIAKQVGAKLVVLNLSQQTDSGDLLGGFRPVQPAEAVLPLLNRFSDLVRRTWWRGDNEEFLGRVAKLAEKRKWAPLVKAFRAALDKVAAAEGLAAGGGSKQGAPQQQATHQQAGGKQAKRSKKGGGSGGAAVSAEAAAEWRAFAVDLEAAEAAAAAAEGSFAFAFVEGALVQAVREGWWLLLDEMNLAPAEALERIAGLLEEAGGGGLVLSERGDTQGVPRHPAFRLFGAMNPATDAGKRDLPAPLRNRFTEIWVGEPPQREDLAAIVAGYLSSVTAGAPVESIVTFYLEAKAEAEATLQDGAGHRPAYNLRTLCRALEFAAAATPTYGLQRALWDGFAMSFLTQLDPGSGARLEGLMKRHLLGAATSLKTLLRAPPAPPGPDFVRFDQFWVGTGGGRLPAPGEDGSGGAFVLTPTVEGHLRNLARAVLLRRYPILLQGPTSSGKTSLVAYLAAQTGHTFVRINNHEQTDLQEYLGSYVSDETGRLVFREGLLVQAVRRGHWIVLDELNLAPTEVLEALNRLLDDNRELYVPELQEVVRPHPHFMLFATQNPPGVYAGRKTLSRAFRSRFLELHVEDIPDEELSTILEKRCAIAPSYAAKLVTVQRELQRRRAASAVFAGRHGFITPRDLFRWAGRGAVGYQQLAEDGFAVLGERLRSAEERAVVGEVLQKVLGVKLDMPEAYQRRDDAPLRQLQASLELEAEAAAAAAAAAGEPSAGAAQQHAAQQQQGQRSGHSVADVAALRSALGGVVWTASMRRMYCLLERCLEFSEPALLCGETGTGKTTVCQMAAFVRGQRLHIINCNQHTEVSDFLGGFRPNRQRERAVHSLEAALAAINASPLLPAAGVTQVAPPRTPAGGDLQAVLVAARTASDAAAAHVKGAAGSGEAAEGQLAALRQAVALLGEAVAGVRAPFEWADGPLVQAMKQGDMILVDELNLAEDAVLERLNSVLEPGRSLTLAEKGGAGAQLIVAHPAFRLVATMNPGGDYGKKELSPALSNRFTSIWVPAIEDGAELRAILESRLPGEEARAEVAPRLLHFWRFFRSEAAHAARQALSVRDLLAWAGFIAATAPRLGLLPAYAHGAHLVLLDGIGLGVGLSAEAAGQLRSRCHAFLLTQLPPEVHPAAEAAAGRGAVGAGKEAGGGDGGADMAVDDAEGDSPGRWGIPPFYVDQRPTPAGAVAAARFNFRAPTTGRNALRVLRALQLRKPILLEGSPGVGKTSLIAAMARAVGAELVRINLSKQTDMMDLLGADLPVAGGAPGQFAWADGPLLAAVRSGAWVLLDELNLAGQTVLEGLNAVLDHRAEVFIPELNRTFRCPPTFRVFGAQNPLQEGGGRKGLPKSFLNRFTRVHVELLRRTDLLFIAGSLHPRVPAATLHRMVDSLERLHHDASVARTFAGAGGPWEFNLRDLLRWCELAETAVPAGGGGGGGGGDCGDDGGSGGDGGGDGNSSGDGMQRQGESAALDAAVRHYASLLFLQRLRTADDRRHAAAVFAAAWGGAAVGQPRQHPELHVSPNALQVGWARLARAGAAGAALEGASSSDALASQLALLPGALPVLESLAECAGRGWMCLLVGPAAGGKTAAVRGLAALAGQPLLELSLTSGTDTSDLLGGFEQVEAARKVQEAARRVQGLLGGAAELLLPALRLGDERQAALLRGLAAAWEAARSAASLDAAAAEAGGSALAAPTAKAQHAQQVEAVAALLRVLAQLQQLLAALATLEAAAGDVAAQAHVAALQGQAGDAGGATAELAASLAGGGESAAGKFEWVDGALTRAIEGGQWVLLDSANLCNPTVLDRLNPLLEPHGVLLLNECGGSNGGARVVRPHPNFRLFLALDPRHGEVSRAMRNRGIEIFLLPEQAEQEAAPAPAAAAALQGPAAAEQQQQQQAEHADLQQVLALAGVPGTALPAAMASAHAAVAAHAAQRHRRPPGLRELRRWAALAGALAGRGWRPAAALHTAWCQLYVRSEAAAAAGADEAAGVARAAYEACMQPLLARGGCSTDLVLHRPAAWPLPLGVAAFAGDSATACTARDAALLLHHLALLVSADLRQQSASGGGTAGGVLTSRAAWVQELGVAAAAAMPAGALLRLLAGRRTNGTTSSESGAAGEAALLAAPAAARVFAERCGPGQRGGRAAHAAALSGQLQQLLAAAGIAGGQGLLAVQQAERVVSTVLAHPLAAAAGELQQQLAAAVRLPEASRAFLPLDAAAAEPPLFLLSADLPAGQQAALGRADAPDSVSAVAELWRRVQEVGSKMAQLWQAVQCAAVLHSAAEGGDGAVAGGDATLLQLSAWRHHRPKERARKAAVHPTVDWWYAALAAVQAVEEAVLVPPPAEGSAQGGPEWTPALADKLHAVQQWRWGLLRALHQDHASSLPSGLAQHYEGLLFGWMRLRKAVAALLAHAQGGAPDEGAWGVAAQDWAAAAGQLDMAAGIAAGAAPPKPLLWKRGGRPLLPRSLALSEALAQLLALCDASKVGAEGFAADHRGQPAALAAAGIHLPLLEVDGGGGGDGQALGAEERALVAAAAAAEVAADGELRGALVEGLCLFVSGALLAAQPGAAVPAGSEAQLAQVLEVLRGKVQHRAEAAAAGAAVLLATRVAPPAGEDGEEEDEEMSAARKGEPQGVLVPLAELTWGDEAPHGGGALPTALPAELLQFPSCRGMQVQLLALQDAQLAGAQLQLLAHGGPLHLLAGASVAGNALPALQRMAAALASSAGGASSAADAAVYQLLAWLLDAQQGGGDGGHGAAEWQQLLQRSLAAEAWFRWQNGLWSSAATALPQAHAAATPAAGQQRWAATAGPLRLHIAAGTVLATAVIAAPTTLIADRSARLLQLKLAARQLRAAASQPAAAAAAAAAEWQAAAAVAAATLSAHLPSLPHPQQLEAALSWLAGDRWAVPAVQRSQQDAALLQLAGEALSTSSHPVLQELLHPVLLPALQGLLEGSNAAAQTCPEDGLAARGRVWALLGLARLHLLLAPAGADPAAKYGLVRLHALSLLRCQVEPELSVRRSAAALPGGPSEAPRIAALEARAAGLAAQAERLERRSTPRPAPPQYLSLRDDAERFVSGFGSVPRLLELIGDLSGGAPERAAAAASQVSVWQQNAAAWCERLGRQYPLYRDVAQPVQLAVQELRYGLALLAGRATLAADGRTRQLAPVLARLMAFPQAAASSAAASGPAAASLQLDSPAVQQAVADAAAAAAEARAAQAVAAAGAADGIDKGRRSAYAAGMSARLQLLRCSLAAAARDVEAAGLGSGGNEATAAAVAAQQAHLHAIFMEFVGAWEDVKAEEERRAAEEAVEFKSKARTTIIATEEEEAEEEYQQQYPDLFSTHFADLAVEEAPDTLAGDSEASSSSSAAAAAAAGGPQAGEEVALGAAALSARELVVGEVLGQLVAVHASAFGDNHRSTTSGSSGAAIADAFLRRYDLGVSLLRAAGLVAPASLDTAAGSGHLYAAACRFRALAQPAAQARAAAAAGVDMQAACVEEAVLVQAPVLALRARLLQLLDEWPEHPGLLQLSAVIDRLLSLPVSAPLKAVLTGCELLLAKGQLWEETAARHVSLAPQLAPLSALATRWRRLELAGWRRLLDATRERAAAAAHQAWFHLYRILLTADDLSPAEVAPTVEAFVQSSPLGEFSARLSLLEAFSRQLAAMGSGGAGGGVEGSAPPAAARARWTALAPLLSNMARYWRQFEPAVTAAVTAGMTELEKALQDFVALAKWEDRGYYALRVSNEKAQRQLHRLTRRATLLLREPVAGTLAAAAKAMGMPDLRQRQQKAEAAAATAGDVTGAGKKKRGKKAAEAAAAAADTAGAAERAMAEPNTAAAVLAAARGAALAQFEALPGWGGSAAAGAPGGAAQQQAPALLAGSKYAGQLPRLTRRFGEVAGVAVGGEAAAAGAAATDDLAGEAAERALALRVDVAKGAKARKKKALTDLFRALAAAGVSRRRTAVPAAQRGSQAWFAQPVPDPTLLLAAGEAAAQPEAAAQAAAASRLWARSDRYYFSAMARLQRLWEAAKQPHGDLSGAEVEGAVRSVEHLLWLAQRGRSTLGMLGDVHRQLAALHAALRTLPSGGVLPSQARCGAWYAQQRGSLAALRQQAEETEELLAAAAGAETASPPRRQLQAGAQRVAGVAATVRDCVGRLAAAGQGAFALPDGALFLPAAVQQALQANTDALRALSQQLATEDGAAAGQGEGPLPGWAALAGAVTASAHESSAAAAAPAPDAQPQQAAAQRQQLGEQLEVAVAAALVWAQHAQPPPAPAGEQGEGGEAEEAVAKALPLPALLSQLEQQLGLHRLAELRSHSSAVLAAVAAASDVAPGVADAAGASAAAGLAPLLGLLLSALRQLGLQYLAVHKSTVKLCHISAALFAGLVQEGFCMPEGTEGEAEEGGEGKEIDGTGLGEGDTTGAKDISNELEDQDQLLGAKQKGAEEQEEKEQEEGAPEDQKQDQGVEMDDDFEGALDDIPQDGQQSGEDEEEDEEGERLDQQMGEAGPEGEDVNERLWNDEDREEGQDKQPQEGPEDDKAVQVGDKSQLDYAAGGEDEQEEEGGVQQEPGDAQQQQPEDQAAPQPGAEEEEQEEEQLGEYEDRPEDRGHTQLEGQEQEFELPEELNLDGGEEGAEEAGEEEQPADMKSEEATPQEQGGAFPEQPAGEEEHAAEQQGEDEEMEEASALAGGDAGAEEEAQPQEPKQQRAGEAEGMDEEEGEEEPAAKEGPVAPDAADQQEEQPEAAEAGPLGLPSAAATVAAADQGAGEGGAEQEQQAEEQQAAAGAEASAPAGAAEPPPGAGGSAAGAADGLQDDPAAGAAAAAGRDQQDHRRRQQQQAQTDANPFRNLGNAMERWRARLNIAADAAEPEQPAGEEPEAAGQQQQEEGGEEPPGAGEYRFLGQQEEAAAGDTQALGPATEEQAAAQQQEGGEDEGGGGDAAGAAAEEAAAEEEEEDAMDADQPAPQQQLTAGAANWGAGADRKAGLKAGEAGGAEDEAAAEEATAEEEAGEGDEGGEGEATAGDALESYVAARLQQATLEDGAPLEEEWELAGLTPEAAAALREQLDARLRAASEGGAALPDAATEAHGREVWGRCEALTAGLVGELAEQLRLILEPTLASRLAGDYRSGKRINMKKVIGYIASHFRKDKIWLRRTRPDKRKYQVVVAVDDSRSMAETGCGGFALEALTLICRAMARLEVGELGVVSFGGGGGAVPLHPLERPFTDADGVRVMSQMRFDQDNTISDRPMVDVLTSLDHMLEGAAARGGSAGAGASLHQLVLIVADGRFHEKESLRRMVRAAADRPGVLYAFIVLDNPSANQSILDMQTVSFVGGKPVFAKYMDSFPFPFYIVLRDTAALPRTLADLLRQWFELSR</sequence>
<dbReference type="InterPro" id="IPR027417">
    <property type="entry name" value="P-loop_NTPase"/>
</dbReference>
<comment type="caution">
    <text evidence="12">The sequence shown here is derived from an EMBL/GenBank/DDBJ whole genome shotgun (WGS) entry which is preliminary data.</text>
</comment>
<dbReference type="GO" id="GO:0030687">
    <property type="term" value="C:preribosome, large subunit precursor"/>
    <property type="evidence" value="ECO:0007669"/>
    <property type="project" value="TreeGrafter"/>
</dbReference>
<dbReference type="InterPro" id="IPR025662">
    <property type="entry name" value="Sigma_54_int_dom_ATP-bd_1"/>
</dbReference>
<keyword evidence="6" id="KW-0067">ATP-binding</keyword>
<dbReference type="Pfam" id="PF17865">
    <property type="entry name" value="AAA_lid_5"/>
    <property type="match status" value="1"/>
</dbReference>
<dbReference type="CDD" id="cd00009">
    <property type="entry name" value="AAA"/>
    <property type="match status" value="2"/>
</dbReference>
<keyword evidence="13" id="KW-1185">Reference proteome</keyword>
<keyword evidence="7" id="KW-0143">Chaperone</keyword>
<feature type="region of interest" description="Disordered" evidence="10">
    <location>
        <begin position="4970"/>
        <end position="4991"/>
    </location>
</feature>
<feature type="compositionally biased region" description="Low complexity" evidence="10">
    <location>
        <begin position="5306"/>
        <end position="5328"/>
    </location>
</feature>
<protein>
    <recommendedName>
        <fullName evidence="4">Midasin</fullName>
    </recommendedName>
</protein>
<dbReference type="Pfam" id="PF07728">
    <property type="entry name" value="AAA_5"/>
    <property type="match status" value="8"/>
</dbReference>
<feature type="compositionally biased region" description="Low complexity" evidence="10">
    <location>
        <begin position="5497"/>
        <end position="5507"/>
    </location>
</feature>
<feature type="compositionally biased region" description="Basic and acidic residues" evidence="10">
    <location>
        <begin position="5255"/>
        <end position="5273"/>
    </location>
</feature>
<feature type="compositionally biased region" description="Low complexity" evidence="10">
    <location>
        <begin position="5548"/>
        <end position="5568"/>
    </location>
</feature>
<dbReference type="GO" id="GO:0016887">
    <property type="term" value="F:ATP hydrolysis activity"/>
    <property type="evidence" value="ECO:0007669"/>
    <property type="project" value="InterPro"/>
</dbReference>
<feature type="compositionally biased region" description="Low complexity" evidence="10">
    <location>
        <begin position="863"/>
        <end position="878"/>
    </location>
</feature>
<feature type="domain" description="VWFA" evidence="11">
    <location>
        <begin position="5906"/>
        <end position="6109"/>
    </location>
</feature>
<dbReference type="InterPro" id="IPR041190">
    <property type="entry name" value="Midasin_AAA_lid_5"/>
</dbReference>
<evidence type="ECO:0000256" key="1">
    <source>
        <dbReference type="ARBA" id="ARBA00004604"/>
    </source>
</evidence>
<evidence type="ECO:0000313" key="13">
    <source>
        <dbReference type="Proteomes" id="UP000239649"/>
    </source>
</evidence>
<evidence type="ECO:0000256" key="7">
    <source>
        <dbReference type="ARBA" id="ARBA00023186"/>
    </source>
</evidence>
<keyword evidence="5" id="KW-0547">Nucleotide-binding</keyword>
<feature type="compositionally biased region" description="Acidic residues" evidence="10">
    <location>
        <begin position="3365"/>
        <end position="3374"/>
    </location>
</feature>
<comment type="subcellular location">
    <subcellularLocation>
        <location evidence="1">Nucleus</location>
        <location evidence="1">Nucleolus</location>
    </subcellularLocation>
    <subcellularLocation>
        <location evidence="2">Nucleus</location>
        <location evidence="2">Nucleoplasm</location>
    </subcellularLocation>
</comment>
<evidence type="ECO:0000256" key="9">
    <source>
        <dbReference type="SAM" id="Coils"/>
    </source>
</evidence>
<feature type="coiled-coil region" evidence="9">
    <location>
        <begin position="4841"/>
        <end position="4868"/>
    </location>
</feature>
<feature type="compositionally biased region" description="Gly residues" evidence="10">
    <location>
        <begin position="2185"/>
        <end position="2213"/>
    </location>
</feature>
<proteinExistence type="inferred from homology"/>
<dbReference type="InterPro" id="IPR040848">
    <property type="entry name" value="AAA_lid_7"/>
</dbReference>
<comment type="similarity">
    <text evidence="3">Belongs to the midasin family.</text>
</comment>
<reference evidence="12 13" key="1">
    <citation type="journal article" date="2018" name="Plant J.">
        <title>Genome sequences of Chlorella sorokiniana UTEX 1602 and Micractinium conductrix SAG 241.80: implications to maltose excretion by a green alga.</title>
        <authorList>
            <person name="Arriola M.B."/>
            <person name="Velmurugan N."/>
            <person name="Zhang Y."/>
            <person name="Plunkett M.H."/>
            <person name="Hondzo H."/>
            <person name="Barney B.M."/>
        </authorList>
    </citation>
    <scope>NUCLEOTIDE SEQUENCE [LARGE SCALE GENOMIC DNA]</scope>
    <source>
        <strain evidence="12 13">SAG 241.80</strain>
    </source>
</reference>
<dbReference type="PANTHER" id="PTHR48103">
    <property type="entry name" value="MIDASIN-RELATED"/>
    <property type="match status" value="1"/>
</dbReference>
<evidence type="ECO:0000256" key="6">
    <source>
        <dbReference type="ARBA" id="ARBA00022840"/>
    </source>
</evidence>
<dbReference type="PANTHER" id="PTHR48103:SF2">
    <property type="entry name" value="MIDASIN"/>
    <property type="match status" value="1"/>
</dbReference>
<dbReference type="GO" id="GO:0000027">
    <property type="term" value="P:ribosomal large subunit assembly"/>
    <property type="evidence" value="ECO:0007669"/>
    <property type="project" value="TreeGrafter"/>
</dbReference>
<dbReference type="Pfam" id="PF17867">
    <property type="entry name" value="AAA_lid_7"/>
    <property type="match status" value="3"/>
</dbReference>
<evidence type="ECO:0000259" key="11">
    <source>
        <dbReference type="PROSITE" id="PS50234"/>
    </source>
</evidence>
<dbReference type="STRING" id="554055.A0A2P6V0F8"/>
<name>A0A2P6V0F8_9CHLO</name>
<evidence type="ECO:0000256" key="5">
    <source>
        <dbReference type="ARBA" id="ARBA00022741"/>
    </source>
</evidence>
<feature type="compositionally biased region" description="Acidic residues" evidence="10">
    <location>
        <begin position="5329"/>
        <end position="5341"/>
    </location>
</feature>
<dbReference type="SUPFAM" id="SSF52540">
    <property type="entry name" value="P-loop containing nucleoside triphosphate hydrolases"/>
    <property type="match status" value="6"/>
</dbReference>
<evidence type="ECO:0000256" key="10">
    <source>
        <dbReference type="SAM" id="MobiDB-lite"/>
    </source>
</evidence>
<feature type="compositionally biased region" description="Low complexity" evidence="10">
    <location>
        <begin position="5658"/>
        <end position="5671"/>
    </location>
</feature>
<feature type="region of interest" description="Disordered" evidence="10">
    <location>
        <begin position="4528"/>
        <end position="4552"/>
    </location>
</feature>
<accession>A0A2P6V0F8</accession>
<dbReference type="InterPro" id="IPR003593">
    <property type="entry name" value="AAA+_ATPase"/>
</dbReference>
<evidence type="ECO:0000256" key="3">
    <source>
        <dbReference type="ARBA" id="ARBA00007188"/>
    </source>
</evidence>
<feature type="compositionally biased region" description="Low complexity" evidence="10">
    <location>
        <begin position="5468"/>
        <end position="5477"/>
    </location>
</feature>
<dbReference type="GO" id="GO:0000055">
    <property type="term" value="P:ribosomal large subunit export from nucleus"/>
    <property type="evidence" value="ECO:0007669"/>
    <property type="project" value="TreeGrafter"/>
</dbReference>
<dbReference type="OrthoDB" id="5186at2759"/>
<evidence type="ECO:0000256" key="2">
    <source>
        <dbReference type="ARBA" id="ARBA00004642"/>
    </source>
</evidence>
<feature type="compositionally biased region" description="Low complexity" evidence="10">
    <location>
        <begin position="5621"/>
        <end position="5639"/>
    </location>
</feature>
<dbReference type="PROSITE" id="PS00675">
    <property type="entry name" value="SIGMA54_INTERACT_1"/>
    <property type="match status" value="1"/>
</dbReference>
<gene>
    <name evidence="12" type="ORF">C2E20_8758</name>
</gene>
<feature type="compositionally biased region" description="Acidic residues" evidence="10">
    <location>
        <begin position="5357"/>
        <end position="5385"/>
    </location>
</feature>
<feature type="region of interest" description="Disordered" evidence="10">
    <location>
        <begin position="1473"/>
        <end position="1495"/>
    </location>
</feature>
<keyword evidence="9" id="KW-0175">Coiled coil</keyword>
<feature type="compositionally biased region" description="Acidic residues" evidence="10">
    <location>
        <begin position="5690"/>
        <end position="5701"/>
    </location>
</feature>
<dbReference type="Proteomes" id="UP000239649">
    <property type="component" value="Unassembled WGS sequence"/>
</dbReference>
<dbReference type="GO" id="GO:0005524">
    <property type="term" value="F:ATP binding"/>
    <property type="evidence" value="ECO:0007669"/>
    <property type="project" value="UniProtKB-KW"/>
</dbReference>
<feature type="compositionally biased region" description="Acidic residues" evidence="10">
    <location>
        <begin position="5454"/>
        <end position="5464"/>
    </location>
</feature>
<evidence type="ECO:0000256" key="8">
    <source>
        <dbReference type="ARBA" id="ARBA00023242"/>
    </source>
</evidence>
<dbReference type="FunFam" id="3.40.50.300:FF:000142">
    <property type="entry name" value="Midasin"/>
    <property type="match status" value="1"/>
</dbReference>
<feature type="compositionally biased region" description="Acidic residues" evidence="10">
    <location>
        <begin position="5208"/>
        <end position="5222"/>
    </location>
</feature>
<keyword evidence="8" id="KW-0539">Nucleus</keyword>
<feature type="compositionally biased region" description="Acidic residues" evidence="10">
    <location>
        <begin position="251"/>
        <end position="262"/>
    </location>
</feature>
<dbReference type="SUPFAM" id="SSF53300">
    <property type="entry name" value="vWA-like"/>
    <property type="match status" value="1"/>
</dbReference>
<dbReference type="FunFam" id="3.40.50.300:FF:000582">
    <property type="entry name" value="Midasin"/>
    <property type="match status" value="1"/>
</dbReference>
<evidence type="ECO:0000313" key="12">
    <source>
        <dbReference type="EMBL" id="PSC67588.1"/>
    </source>
</evidence>
<feature type="compositionally biased region" description="Low complexity" evidence="10">
    <location>
        <begin position="4534"/>
        <end position="4547"/>
    </location>
</feature>
<dbReference type="InterPro" id="IPR011704">
    <property type="entry name" value="ATPase_dyneun-rel_AAA"/>
</dbReference>